<protein>
    <submittedName>
        <fullName evidence="4">DUF4190 domain-containing protein</fullName>
    </submittedName>
</protein>
<dbReference type="Pfam" id="PF13828">
    <property type="entry name" value="DUF4190"/>
    <property type="match status" value="1"/>
</dbReference>
<dbReference type="AlphaFoldDB" id="A0A848DGL7"/>
<keyword evidence="2" id="KW-1133">Transmembrane helix</keyword>
<organism evidence="4 5">
    <name type="scientific">Pseudonocardia bannensis</name>
    <dbReference type="NCBI Taxonomy" id="630973"/>
    <lineage>
        <taxon>Bacteria</taxon>
        <taxon>Bacillati</taxon>
        <taxon>Actinomycetota</taxon>
        <taxon>Actinomycetes</taxon>
        <taxon>Pseudonocardiales</taxon>
        <taxon>Pseudonocardiaceae</taxon>
        <taxon>Pseudonocardia</taxon>
    </lineage>
</organism>
<evidence type="ECO:0000256" key="1">
    <source>
        <dbReference type="SAM" id="MobiDB-lite"/>
    </source>
</evidence>
<dbReference type="EMBL" id="JAAXKZ010000025">
    <property type="protein sequence ID" value="NMH91810.1"/>
    <property type="molecule type" value="Genomic_DNA"/>
</dbReference>
<gene>
    <name evidence="4" type="ORF">HF519_09495</name>
</gene>
<evidence type="ECO:0000259" key="3">
    <source>
        <dbReference type="Pfam" id="PF13828"/>
    </source>
</evidence>
<keyword evidence="2" id="KW-0812">Transmembrane</keyword>
<feature type="transmembrane region" description="Helical" evidence="2">
    <location>
        <begin position="49"/>
        <end position="77"/>
    </location>
</feature>
<keyword evidence="5" id="KW-1185">Reference proteome</keyword>
<comment type="caution">
    <text evidence="4">The sequence shown here is derived from an EMBL/GenBank/DDBJ whole genome shotgun (WGS) entry which is preliminary data.</text>
</comment>
<keyword evidence="2" id="KW-0472">Membrane</keyword>
<feature type="region of interest" description="Disordered" evidence="1">
    <location>
        <begin position="1"/>
        <end position="24"/>
    </location>
</feature>
<evidence type="ECO:0000313" key="5">
    <source>
        <dbReference type="Proteomes" id="UP000586918"/>
    </source>
</evidence>
<dbReference type="RefSeq" id="WP_169412278.1">
    <property type="nucleotide sequence ID" value="NZ_JAAXKZ010000025.1"/>
</dbReference>
<evidence type="ECO:0000256" key="2">
    <source>
        <dbReference type="SAM" id="Phobius"/>
    </source>
</evidence>
<reference evidence="4 5" key="1">
    <citation type="submission" date="2020-04" db="EMBL/GenBank/DDBJ databases">
        <authorList>
            <person name="Klaysubun C."/>
            <person name="Duangmal K."/>
            <person name="Lipun K."/>
        </authorList>
    </citation>
    <scope>NUCLEOTIDE SEQUENCE [LARGE SCALE GENOMIC DNA]</scope>
    <source>
        <strain evidence="4 5">DSM 45300</strain>
    </source>
</reference>
<sequence>MSYPQQPGHPFQPGRPAPSGYDVPPAGYGPYPPYPPGPHAWYVGRPTNAMAIVCLVFGVLRLFWLGSVLALVLGYVARSQIRQTGEGGDGLAVAGIVLGRIGIGFLAIGMFFAAL</sequence>
<proteinExistence type="predicted"/>
<dbReference type="Proteomes" id="UP000586918">
    <property type="component" value="Unassembled WGS sequence"/>
</dbReference>
<dbReference type="InterPro" id="IPR025241">
    <property type="entry name" value="DUF4190"/>
</dbReference>
<name>A0A848DGL7_9PSEU</name>
<evidence type="ECO:0000313" key="4">
    <source>
        <dbReference type="EMBL" id="NMH91810.1"/>
    </source>
</evidence>
<feature type="domain" description="DUF4190" evidence="3">
    <location>
        <begin position="50"/>
        <end position="108"/>
    </location>
</feature>
<feature type="transmembrane region" description="Helical" evidence="2">
    <location>
        <begin position="89"/>
        <end position="114"/>
    </location>
</feature>
<accession>A0A848DGL7</accession>